<dbReference type="InterPro" id="IPR036388">
    <property type="entry name" value="WH-like_DNA-bd_sf"/>
</dbReference>
<dbReference type="CDD" id="cd17537">
    <property type="entry name" value="REC_FixJ"/>
    <property type="match status" value="1"/>
</dbReference>
<evidence type="ECO:0000256" key="1">
    <source>
        <dbReference type="ARBA" id="ARBA00022553"/>
    </source>
</evidence>
<dbReference type="PRINTS" id="PR00038">
    <property type="entry name" value="HTHLUXR"/>
</dbReference>
<keyword evidence="3" id="KW-0238">DNA-binding</keyword>
<dbReference type="GO" id="GO:0000160">
    <property type="term" value="P:phosphorelay signal transduction system"/>
    <property type="evidence" value="ECO:0007669"/>
    <property type="project" value="InterPro"/>
</dbReference>
<dbReference type="SMART" id="SM00448">
    <property type="entry name" value="REC"/>
    <property type="match status" value="1"/>
</dbReference>
<dbReference type="CDD" id="cd06170">
    <property type="entry name" value="LuxR_C_like"/>
    <property type="match status" value="1"/>
</dbReference>
<dbReference type="EMBL" id="MN079148">
    <property type="protein sequence ID" value="QEA06506.1"/>
    <property type="molecule type" value="Genomic_DNA"/>
</dbReference>
<name>A0A5B8RCV7_9ZZZZ</name>
<dbReference type="GO" id="GO:0003677">
    <property type="term" value="F:DNA binding"/>
    <property type="evidence" value="ECO:0007669"/>
    <property type="project" value="UniProtKB-KW"/>
</dbReference>
<evidence type="ECO:0000259" key="6">
    <source>
        <dbReference type="PROSITE" id="PS50110"/>
    </source>
</evidence>
<dbReference type="Pfam" id="PF00072">
    <property type="entry name" value="Response_reg"/>
    <property type="match status" value="1"/>
</dbReference>
<dbReference type="InterPro" id="IPR001789">
    <property type="entry name" value="Sig_transdc_resp-reg_receiver"/>
</dbReference>
<keyword evidence="4" id="KW-0804">Transcription</keyword>
<keyword evidence="2" id="KW-0805">Transcription regulation</keyword>
<feature type="domain" description="HTH luxR-type" evidence="5">
    <location>
        <begin position="137"/>
        <end position="202"/>
    </location>
</feature>
<accession>A0A5B8RCV7</accession>
<dbReference type="PROSITE" id="PS50043">
    <property type="entry name" value="HTH_LUXR_2"/>
    <property type="match status" value="1"/>
</dbReference>
<dbReference type="SUPFAM" id="SSF46894">
    <property type="entry name" value="C-terminal effector domain of the bipartite response regulators"/>
    <property type="match status" value="1"/>
</dbReference>
<dbReference type="InterPro" id="IPR011006">
    <property type="entry name" value="CheY-like_superfamily"/>
</dbReference>
<dbReference type="SUPFAM" id="SSF52172">
    <property type="entry name" value="CheY-like"/>
    <property type="match status" value="1"/>
</dbReference>
<dbReference type="SMART" id="SM00421">
    <property type="entry name" value="HTH_LUXR"/>
    <property type="match status" value="1"/>
</dbReference>
<dbReference type="FunFam" id="3.40.50.2300:FF:000018">
    <property type="entry name" value="DNA-binding transcriptional regulator NtrC"/>
    <property type="match status" value="1"/>
</dbReference>
<dbReference type="PROSITE" id="PS50110">
    <property type="entry name" value="RESPONSE_REGULATORY"/>
    <property type="match status" value="1"/>
</dbReference>
<dbReference type="Gene3D" id="3.40.50.2300">
    <property type="match status" value="1"/>
</dbReference>
<gene>
    <name evidence="7" type="primary">fixJ</name>
    <name evidence="7" type="ORF">KBTEX_02846</name>
</gene>
<reference evidence="7" key="1">
    <citation type="submission" date="2019-06" db="EMBL/GenBank/DDBJ databases">
        <authorList>
            <person name="Murdoch R.W."/>
            <person name="Fathepure B."/>
        </authorList>
    </citation>
    <scope>NUCLEOTIDE SEQUENCE</scope>
</reference>
<dbReference type="PANTHER" id="PTHR44688:SF16">
    <property type="entry name" value="DNA-BINDING TRANSCRIPTIONAL ACTIVATOR DEVR_DOSR"/>
    <property type="match status" value="1"/>
</dbReference>
<dbReference type="InterPro" id="IPR000792">
    <property type="entry name" value="Tscrpt_reg_LuxR_C"/>
</dbReference>
<keyword evidence="1" id="KW-0597">Phosphoprotein</keyword>
<protein>
    <submittedName>
        <fullName evidence="7">Transcriptional regulatory protein FixJ</fullName>
    </submittedName>
</protein>
<feature type="domain" description="Response regulatory" evidence="6">
    <location>
        <begin position="8"/>
        <end position="121"/>
    </location>
</feature>
<evidence type="ECO:0000259" key="5">
    <source>
        <dbReference type="PROSITE" id="PS50043"/>
    </source>
</evidence>
<dbReference type="PANTHER" id="PTHR44688">
    <property type="entry name" value="DNA-BINDING TRANSCRIPTIONAL ACTIVATOR DEVR_DOSR"/>
    <property type="match status" value="1"/>
</dbReference>
<dbReference type="Pfam" id="PF00196">
    <property type="entry name" value="GerE"/>
    <property type="match status" value="1"/>
</dbReference>
<dbReference type="GO" id="GO:0006355">
    <property type="term" value="P:regulation of DNA-templated transcription"/>
    <property type="evidence" value="ECO:0007669"/>
    <property type="project" value="InterPro"/>
</dbReference>
<dbReference type="Gene3D" id="1.10.10.10">
    <property type="entry name" value="Winged helix-like DNA-binding domain superfamily/Winged helix DNA-binding domain"/>
    <property type="match status" value="1"/>
</dbReference>
<evidence type="ECO:0000313" key="7">
    <source>
        <dbReference type="EMBL" id="QEA06506.1"/>
    </source>
</evidence>
<proteinExistence type="predicted"/>
<sequence length="217" mass="23961">MTDERALTVAVVDDDPDFRDSLRWLLSSVHLPVTVYPDGESLLAELGPEIGCILLDVRMPGMSGIQVQERLNALGVDAAVLIVTGHGDVPMAVHALKHGAFDFIEKPFNDQQLIDSVQQALEHTRRRRARHDYAAALRARFDALRPKERDILRLAALGCTNRQIGEALGVSAKTAEIYRLRAMKAMQARDLAHWVRMAERLEILPPLDSPAGDDASG</sequence>
<evidence type="ECO:0000256" key="4">
    <source>
        <dbReference type="ARBA" id="ARBA00023163"/>
    </source>
</evidence>
<dbReference type="AlphaFoldDB" id="A0A5B8RCV7"/>
<evidence type="ECO:0000256" key="3">
    <source>
        <dbReference type="ARBA" id="ARBA00023125"/>
    </source>
</evidence>
<dbReference type="InterPro" id="IPR016032">
    <property type="entry name" value="Sig_transdc_resp-reg_C-effctor"/>
</dbReference>
<organism evidence="7">
    <name type="scientific">uncultured organism</name>
    <dbReference type="NCBI Taxonomy" id="155900"/>
    <lineage>
        <taxon>unclassified sequences</taxon>
        <taxon>environmental samples</taxon>
    </lineage>
</organism>
<evidence type="ECO:0000256" key="2">
    <source>
        <dbReference type="ARBA" id="ARBA00023015"/>
    </source>
</evidence>